<feature type="compositionally biased region" description="Low complexity" evidence="7">
    <location>
        <begin position="10"/>
        <end position="26"/>
    </location>
</feature>
<dbReference type="Gene3D" id="3.90.550.10">
    <property type="entry name" value="Spore Coat Polysaccharide Biosynthesis Protein SpsA, Chain A"/>
    <property type="match status" value="1"/>
</dbReference>
<feature type="transmembrane region" description="Helical" evidence="8">
    <location>
        <begin position="526"/>
        <end position="546"/>
    </location>
</feature>
<evidence type="ECO:0000313" key="11">
    <source>
        <dbReference type="Proteomes" id="UP000483078"/>
    </source>
</evidence>
<evidence type="ECO:0000259" key="9">
    <source>
        <dbReference type="Pfam" id="PF05157"/>
    </source>
</evidence>
<dbReference type="Proteomes" id="UP000483078">
    <property type="component" value="Unassembled WGS sequence"/>
</dbReference>
<dbReference type="PANTHER" id="PTHR43867">
    <property type="entry name" value="CELLULOSE SYNTHASE CATALYTIC SUBUNIT A [UDP-FORMING]"/>
    <property type="match status" value="1"/>
</dbReference>
<dbReference type="InterPro" id="IPR007831">
    <property type="entry name" value="T2SS_GspE_N"/>
</dbReference>
<dbReference type="Pfam" id="PF13641">
    <property type="entry name" value="Glyco_tranf_2_3"/>
    <property type="match status" value="1"/>
</dbReference>
<evidence type="ECO:0000256" key="1">
    <source>
        <dbReference type="ARBA" id="ARBA00004141"/>
    </source>
</evidence>
<feature type="transmembrane region" description="Helical" evidence="8">
    <location>
        <begin position="196"/>
        <end position="215"/>
    </location>
</feature>
<evidence type="ECO:0000256" key="2">
    <source>
        <dbReference type="ARBA" id="ARBA00022676"/>
    </source>
</evidence>
<dbReference type="InterPro" id="IPR050321">
    <property type="entry name" value="Glycosyltr_2/OpgH_subfam"/>
</dbReference>
<name>A0A7C9LPW3_9RHOB</name>
<accession>A0A7C9LPW3</accession>
<dbReference type="SUPFAM" id="SSF160246">
    <property type="entry name" value="EspE N-terminal domain-like"/>
    <property type="match status" value="1"/>
</dbReference>
<keyword evidence="3 10" id="KW-0808">Transferase</keyword>
<keyword evidence="6 8" id="KW-0472">Membrane</keyword>
<gene>
    <name evidence="10" type="ORF">FH759_13640</name>
</gene>
<evidence type="ECO:0000256" key="8">
    <source>
        <dbReference type="SAM" id="Phobius"/>
    </source>
</evidence>
<comment type="caution">
    <text evidence="10">The sequence shown here is derived from an EMBL/GenBank/DDBJ whole genome shotgun (WGS) entry which is preliminary data.</text>
</comment>
<keyword evidence="2" id="KW-0328">Glycosyltransferase</keyword>
<feature type="domain" description="Type II secretion system protein GspE N-terminal" evidence="9">
    <location>
        <begin position="96"/>
        <end position="170"/>
    </location>
</feature>
<protein>
    <submittedName>
        <fullName evidence="10">Glycosyltransferase</fullName>
    </submittedName>
</protein>
<keyword evidence="5 8" id="KW-1133">Transmembrane helix</keyword>
<feature type="region of interest" description="Disordered" evidence="7">
    <location>
        <begin position="639"/>
        <end position="662"/>
    </location>
</feature>
<evidence type="ECO:0000256" key="3">
    <source>
        <dbReference type="ARBA" id="ARBA00022679"/>
    </source>
</evidence>
<dbReference type="Pfam" id="PF05157">
    <property type="entry name" value="MshEN"/>
    <property type="match status" value="1"/>
</dbReference>
<organism evidence="10 11">
    <name type="scientific">Sediminimonas qiaohouensis</name>
    <dbReference type="NCBI Taxonomy" id="552061"/>
    <lineage>
        <taxon>Bacteria</taxon>
        <taxon>Pseudomonadati</taxon>
        <taxon>Pseudomonadota</taxon>
        <taxon>Alphaproteobacteria</taxon>
        <taxon>Rhodobacterales</taxon>
        <taxon>Roseobacteraceae</taxon>
        <taxon>Sediminimonas</taxon>
    </lineage>
</organism>
<sequence length="662" mass="72951">MTRAQTLTRPLSQPSASPPRAALPAPRVQPPLARVLVDHGVLSAAQARAARAEAARLGCTLSDVLIAQGMVAADDLHRAQAIWLDTRVSALAMDVPARGLMRQAPPRAWLRAGLLPLGWGADGRMQIATAHPEEFDERLRMLPTFFHGAAPVIAPQRRIEAILAQLYRPALTCAAAARVPEVESCRRWAGGGRRRMGLTAAACLSLGALVAAFPIGALTALMLWACFTLIVGAAMKSAAFVSWATAPRGPAPHDDTAEAAHEAALLPRVSILVPLFRETEVASALVARLARLRYPKALLEVVLVLEETDTLTRQTLAGANLPPWMRMIVSPDGQPRTKPRAMNYALDFCRGDIIGIFDAEDAPAPDQIDHVARRFADAPPDLVCLQGVLDYYNPRQTWLARCFTVEYATWFRVMMPGMRRLGFAIPLGGTTLFFRRCALERLGGWDAHNVTEDADLGFRLARHGYRTEMIATTTHEEAACHPRAWVKQRSRWLKGYMVTYLVHMRRPRTLLRELGAWRFMGFQTHFITALSQFFLAPLLWSFWLVFLGLPHPFAGVLPGALTATLWPLFIGIEMITIIAGLVAVSGPAHRHLLKWVPSLHFYYPLGVLAAYKALYELVAAPFYWDKTQHGHFLQSAGSIRPQSNAPSAPESSLSRVTNALEM</sequence>
<dbReference type="EMBL" id="VENJ01000021">
    <property type="protein sequence ID" value="MTJ05722.1"/>
    <property type="molecule type" value="Genomic_DNA"/>
</dbReference>
<dbReference type="GO" id="GO:0016757">
    <property type="term" value="F:glycosyltransferase activity"/>
    <property type="evidence" value="ECO:0007669"/>
    <property type="project" value="UniProtKB-KW"/>
</dbReference>
<proteinExistence type="predicted"/>
<comment type="subcellular location">
    <subcellularLocation>
        <location evidence="1">Membrane</location>
        <topology evidence="1">Multi-pass membrane protein</topology>
    </subcellularLocation>
</comment>
<feature type="transmembrane region" description="Helical" evidence="8">
    <location>
        <begin position="566"/>
        <end position="584"/>
    </location>
</feature>
<dbReference type="PANTHER" id="PTHR43867:SF2">
    <property type="entry name" value="CELLULOSE SYNTHASE CATALYTIC SUBUNIT A [UDP-FORMING]"/>
    <property type="match status" value="1"/>
</dbReference>
<dbReference type="GO" id="GO:0016020">
    <property type="term" value="C:membrane"/>
    <property type="evidence" value="ECO:0007669"/>
    <property type="project" value="UniProtKB-SubCell"/>
</dbReference>
<evidence type="ECO:0000313" key="10">
    <source>
        <dbReference type="EMBL" id="MTJ05722.1"/>
    </source>
</evidence>
<evidence type="ECO:0000256" key="5">
    <source>
        <dbReference type="ARBA" id="ARBA00022989"/>
    </source>
</evidence>
<dbReference type="AlphaFoldDB" id="A0A7C9LPW3"/>
<keyword evidence="4 8" id="KW-0812">Transmembrane</keyword>
<feature type="region of interest" description="Disordered" evidence="7">
    <location>
        <begin position="1"/>
        <end position="26"/>
    </location>
</feature>
<evidence type="ECO:0000256" key="6">
    <source>
        <dbReference type="ARBA" id="ARBA00023136"/>
    </source>
</evidence>
<evidence type="ECO:0000256" key="7">
    <source>
        <dbReference type="SAM" id="MobiDB-lite"/>
    </source>
</evidence>
<dbReference type="SUPFAM" id="SSF53448">
    <property type="entry name" value="Nucleotide-diphospho-sugar transferases"/>
    <property type="match status" value="1"/>
</dbReference>
<reference evidence="10 11" key="1">
    <citation type="submission" date="2019-06" db="EMBL/GenBank/DDBJ databases">
        <title>Enrichment of Autotrophic Halophilic Microorganisms from Red Sea Brine Pool Using Microbial Electrosynthesis System.</title>
        <authorList>
            <person name="Alqahtani M.F."/>
            <person name="Bajracharya S."/>
            <person name="Katuri K.P."/>
            <person name="Ali M."/>
            <person name="Saikaly P.E."/>
        </authorList>
    </citation>
    <scope>NUCLEOTIDE SEQUENCE [LARGE SCALE GENOMIC DNA]</scope>
    <source>
        <strain evidence="10">MES6</strain>
    </source>
</reference>
<evidence type="ECO:0000256" key="4">
    <source>
        <dbReference type="ARBA" id="ARBA00022692"/>
    </source>
</evidence>
<dbReference type="InterPro" id="IPR037257">
    <property type="entry name" value="T2SS_E_N_sf"/>
</dbReference>
<dbReference type="InterPro" id="IPR029044">
    <property type="entry name" value="Nucleotide-diphossugar_trans"/>
</dbReference>
<feature type="transmembrane region" description="Helical" evidence="8">
    <location>
        <begin position="221"/>
        <end position="243"/>
    </location>
</feature>